<evidence type="ECO:0000256" key="1">
    <source>
        <dbReference type="SAM" id="MobiDB-lite"/>
    </source>
</evidence>
<sequence length="56" mass="6346">MTTMTLRVSRDSGRTWSRRLVVREDADKPPRPVSRPLEYPPCACPRCTQGGDRDAT</sequence>
<gene>
    <name evidence="2" type="ORF">GCM10009863_16440</name>
</gene>
<evidence type="ECO:0000313" key="3">
    <source>
        <dbReference type="Proteomes" id="UP001501447"/>
    </source>
</evidence>
<dbReference type="EMBL" id="BAAARJ010000004">
    <property type="protein sequence ID" value="GAA2603579.1"/>
    <property type="molecule type" value="Genomic_DNA"/>
</dbReference>
<feature type="compositionally biased region" description="Basic and acidic residues" evidence="1">
    <location>
        <begin position="21"/>
        <end position="30"/>
    </location>
</feature>
<name>A0ABP6C5M3_9ACTN</name>
<evidence type="ECO:0000313" key="2">
    <source>
        <dbReference type="EMBL" id="GAA2603579.1"/>
    </source>
</evidence>
<comment type="caution">
    <text evidence="2">The sequence shown here is derived from an EMBL/GenBank/DDBJ whole genome shotgun (WGS) entry which is preliminary data.</text>
</comment>
<accession>A0ABP6C5M3</accession>
<feature type="region of interest" description="Disordered" evidence="1">
    <location>
        <begin position="21"/>
        <end position="56"/>
    </location>
</feature>
<organism evidence="2 3">
    <name type="scientific">Streptomyces axinellae</name>
    <dbReference type="NCBI Taxonomy" id="552788"/>
    <lineage>
        <taxon>Bacteria</taxon>
        <taxon>Bacillati</taxon>
        <taxon>Actinomycetota</taxon>
        <taxon>Actinomycetes</taxon>
        <taxon>Kitasatosporales</taxon>
        <taxon>Streptomycetaceae</taxon>
        <taxon>Streptomyces</taxon>
    </lineage>
</organism>
<reference evidence="3" key="1">
    <citation type="journal article" date="2019" name="Int. J. Syst. Evol. Microbiol.">
        <title>The Global Catalogue of Microorganisms (GCM) 10K type strain sequencing project: providing services to taxonomists for standard genome sequencing and annotation.</title>
        <authorList>
            <consortium name="The Broad Institute Genomics Platform"/>
            <consortium name="The Broad Institute Genome Sequencing Center for Infectious Disease"/>
            <person name="Wu L."/>
            <person name="Ma J."/>
        </authorList>
    </citation>
    <scope>NUCLEOTIDE SEQUENCE [LARGE SCALE GENOMIC DNA]</scope>
    <source>
        <strain evidence="3">JCM 16373</strain>
    </source>
</reference>
<proteinExistence type="predicted"/>
<dbReference type="Proteomes" id="UP001501447">
    <property type="component" value="Unassembled WGS sequence"/>
</dbReference>
<keyword evidence="3" id="KW-1185">Reference proteome</keyword>
<protein>
    <submittedName>
        <fullName evidence="2">Uncharacterized protein</fullName>
    </submittedName>
</protein>